<comment type="subcellular location">
    <subcellularLocation>
        <location evidence="1">Nucleus</location>
    </subcellularLocation>
</comment>
<feature type="compositionally biased region" description="Polar residues" evidence="4">
    <location>
        <begin position="1"/>
        <end position="33"/>
    </location>
</feature>
<dbReference type="InterPro" id="IPR017984">
    <property type="entry name" value="Chromo_dom_subgr"/>
</dbReference>
<feature type="compositionally biased region" description="Basic residues" evidence="4">
    <location>
        <begin position="138"/>
        <end position="148"/>
    </location>
</feature>
<dbReference type="GO" id="GO:0003682">
    <property type="term" value="F:chromatin binding"/>
    <property type="evidence" value="ECO:0007669"/>
    <property type="project" value="UniProtKB-ARBA"/>
</dbReference>
<sequence length="281" mass="31590">MEPMDTSDSLIQSQNFTEDSQSSETRITRSSEVTGLIGPQQGSKHEEFSVEKVLDRRIKNGKVEYLLKWRGYSNEDNTWEPEDNLDCPELIGAYEEARRRREKEEAEAAAASVAAVAATPAVPIEIPPQTDTDDSHATRKRTRRSEKKKRIEEIEKPRGLLRGLLPEKILAGQLHHGTLFFLVKWQGCLDFDVVPGHDLGQTYPDFLIRYYESCAPFSVRHPVGRIPRLAPELSTETSENTVTSSVQNNLSAGNDVTEMDTDQTPTPTQSEENQPIDVPIN</sequence>
<dbReference type="EMBL" id="BGZK01000626">
    <property type="protein sequence ID" value="GBP53501.1"/>
    <property type="molecule type" value="Genomic_DNA"/>
</dbReference>
<reference evidence="6 7" key="1">
    <citation type="journal article" date="2019" name="Commun. Biol.">
        <title>The bagworm genome reveals a unique fibroin gene that provides high tensile strength.</title>
        <authorList>
            <person name="Kono N."/>
            <person name="Nakamura H."/>
            <person name="Ohtoshi R."/>
            <person name="Tomita M."/>
            <person name="Numata K."/>
            <person name="Arakawa K."/>
        </authorList>
    </citation>
    <scope>NUCLEOTIDE SEQUENCE [LARGE SCALE GENOMIC DNA]</scope>
</reference>
<feature type="domain" description="Chromo" evidence="5">
    <location>
        <begin position="48"/>
        <end position="106"/>
    </location>
</feature>
<name>A0A4C1WQC8_EUMVA</name>
<evidence type="ECO:0000313" key="7">
    <source>
        <dbReference type="Proteomes" id="UP000299102"/>
    </source>
</evidence>
<dbReference type="OrthoDB" id="433924at2759"/>
<dbReference type="InterPro" id="IPR023780">
    <property type="entry name" value="Chromo_domain"/>
</dbReference>
<feature type="region of interest" description="Disordered" evidence="4">
    <location>
        <begin position="231"/>
        <end position="281"/>
    </location>
</feature>
<evidence type="ECO:0000256" key="3">
    <source>
        <dbReference type="SAM" id="Coils"/>
    </source>
</evidence>
<dbReference type="GO" id="GO:0031507">
    <property type="term" value="P:heterochromatin formation"/>
    <property type="evidence" value="ECO:0007669"/>
    <property type="project" value="UniProtKB-ARBA"/>
</dbReference>
<feature type="region of interest" description="Disordered" evidence="4">
    <location>
        <begin position="1"/>
        <end position="48"/>
    </location>
</feature>
<keyword evidence="7" id="KW-1185">Reference proteome</keyword>
<gene>
    <name evidence="6" type="primary">CBX3</name>
    <name evidence="6" type="ORF">EVAR_49689_1</name>
</gene>
<keyword evidence="2" id="KW-0539">Nucleus</keyword>
<dbReference type="FunFam" id="2.40.50.40:FF:000007">
    <property type="entry name" value="Chromobox protein homolog 1"/>
    <property type="match status" value="1"/>
</dbReference>
<feature type="compositionally biased region" description="Low complexity" evidence="4">
    <location>
        <begin position="234"/>
        <end position="246"/>
    </location>
</feature>
<dbReference type="SUPFAM" id="SSF54160">
    <property type="entry name" value="Chromo domain-like"/>
    <property type="match status" value="2"/>
</dbReference>
<dbReference type="AlphaFoldDB" id="A0A4C1WQC8"/>
<dbReference type="Pfam" id="PF00385">
    <property type="entry name" value="Chromo"/>
    <property type="match status" value="1"/>
</dbReference>
<dbReference type="Pfam" id="PF01393">
    <property type="entry name" value="Chromo_shadow"/>
    <property type="match status" value="1"/>
</dbReference>
<dbReference type="PANTHER" id="PTHR22812">
    <property type="entry name" value="CHROMOBOX PROTEIN"/>
    <property type="match status" value="1"/>
</dbReference>
<dbReference type="PROSITE" id="PS50013">
    <property type="entry name" value="CHROMO_2"/>
    <property type="match status" value="1"/>
</dbReference>
<evidence type="ECO:0000313" key="6">
    <source>
        <dbReference type="EMBL" id="GBP53501.1"/>
    </source>
</evidence>
<comment type="caution">
    <text evidence="6">The sequence shown here is derived from an EMBL/GenBank/DDBJ whole genome shotgun (WGS) entry which is preliminary data.</text>
</comment>
<evidence type="ECO:0000256" key="2">
    <source>
        <dbReference type="ARBA" id="ARBA00023242"/>
    </source>
</evidence>
<dbReference type="PROSITE" id="PS00598">
    <property type="entry name" value="CHROMO_1"/>
    <property type="match status" value="1"/>
</dbReference>
<dbReference type="SMART" id="SM00298">
    <property type="entry name" value="CHROMO"/>
    <property type="match status" value="1"/>
</dbReference>
<evidence type="ECO:0000256" key="4">
    <source>
        <dbReference type="SAM" id="MobiDB-lite"/>
    </source>
</evidence>
<dbReference type="InterPro" id="IPR016197">
    <property type="entry name" value="Chromo-like_dom_sf"/>
</dbReference>
<dbReference type="GO" id="GO:0005634">
    <property type="term" value="C:nucleus"/>
    <property type="evidence" value="ECO:0007669"/>
    <property type="project" value="UniProtKB-SubCell"/>
</dbReference>
<protein>
    <submittedName>
        <fullName evidence="6">Chromobox protein homolog 3</fullName>
    </submittedName>
</protein>
<evidence type="ECO:0000256" key="1">
    <source>
        <dbReference type="ARBA" id="ARBA00004123"/>
    </source>
</evidence>
<dbReference type="STRING" id="151549.A0A4C1WQC8"/>
<dbReference type="Proteomes" id="UP000299102">
    <property type="component" value="Unassembled WGS sequence"/>
</dbReference>
<dbReference type="CDD" id="cd00034">
    <property type="entry name" value="CSD"/>
    <property type="match status" value="1"/>
</dbReference>
<keyword evidence="3" id="KW-0175">Coiled coil</keyword>
<accession>A0A4C1WQC8</accession>
<feature type="region of interest" description="Disordered" evidence="4">
    <location>
        <begin position="123"/>
        <end position="151"/>
    </location>
</feature>
<dbReference type="InterPro" id="IPR051219">
    <property type="entry name" value="Heterochromatin_chromo-domain"/>
</dbReference>
<feature type="coiled-coil region" evidence="3">
    <location>
        <begin position="87"/>
        <end position="114"/>
    </location>
</feature>
<dbReference type="GO" id="GO:0000792">
    <property type="term" value="C:heterochromatin"/>
    <property type="evidence" value="ECO:0007669"/>
    <property type="project" value="UniProtKB-ARBA"/>
</dbReference>
<organism evidence="6 7">
    <name type="scientific">Eumeta variegata</name>
    <name type="common">Bagworm moth</name>
    <name type="synonym">Eumeta japonica</name>
    <dbReference type="NCBI Taxonomy" id="151549"/>
    <lineage>
        <taxon>Eukaryota</taxon>
        <taxon>Metazoa</taxon>
        <taxon>Ecdysozoa</taxon>
        <taxon>Arthropoda</taxon>
        <taxon>Hexapoda</taxon>
        <taxon>Insecta</taxon>
        <taxon>Pterygota</taxon>
        <taxon>Neoptera</taxon>
        <taxon>Endopterygota</taxon>
        <taxon>Lepidoptera</taxon>
        <taxon>Glossata</taxon>
        <taxon>Ditrysia</taxon>
        <taxon>Tineoidea</taxon>
        <taxon>Psychidae</taxon>
        <taxon>Oiketicinae</taxon>
        <taxon>Eumeta</taxon>
    </lineage>
</organism>
<dbReference type="Gene3D" id="2.40.50.40">
    <property type="match status" value="2"/>
</dbReference>
<evidence type="ECO:0000259" key="5">
    <source>
        <dbReference type="PROSITE" id="PS50013"/>
    </source>
</evidence>
<proteinExistence type="predicted"/>
<dbReference type="InterPro" id="IPR000953">
    <property type="entry name" value="Chromo/chromo_shadow_dom"/>
</dbReference>
<dbReference type="InterPro" id="IPR023779">
    <property type="entry name" value="Chromodomain_CS"/>
</dbReference>
<dbReference type="PRINTS" id="PR00504">
    <property type="entry name" value="CHROMODOMAIN"/>
</dbReference>
<dbReference type="InterPro" id="IPR008251">
    <property type="entry name" value="Chromo_shadow_dom"/>
</dbReference>
<feature type="compositionally biased region" description="Polar residues" evidence="4">
    <location>
        <begin position="262"/>
        <end position="273"/>
    </location>
</feature>